<dbReference type="Proteomes" id="UP001449657">
    <property type="component" value="Chromosome"/>
</dbReference>
<dbReference type="SUPFAM" id="SSF50331">
    <property type="entry name" value="MOP-like"/>
    <property type="match status" value="1"/>
</dbReference>
<keyword evidence="2" id="KW-0547">Nucleotide-binding</keyword>
<dbReference type="SMART" id="SM00382">
    <property type="entry name" value="AAA"/>
    <property type="match status" value="1"/>
</dbReference>
<evidence type="ECO:0000313" key="6">
    <source>
        <dbReference type="Proteomes" id="UP001449657"/>
    </source>
</evidence>
<dbReference type="InterPro" id="IPR017871">
    <property type="entry name" value="ABC_transporter-like_CS"/>
</dbReference>
<dbReference type="PROSITE" id="PS50893">
    <property type="entry name" value="ABC_TRANSPORTER_2"/>
    <property type="match status" value="1"/>
</dbReference>
<evidence type="ECO:0000256" key="3">
    <source>
        <dbReference type="ARBA" id="ARBA00022840"/>
    </source>
</evidence>
<dbReference type="Gene3D" id="3.40.50.300">
    <property type="entry name" value="P-loop containing nucleotide triphosphate hydrolases"/>
    <property type="match status" value="1"/>
</dbReference>
<proteinExistence type="predicted"/>
<dbReference type="Pfam" id="PF00005">
    <property type="entry name" value="ABC_tran"/>
    <property type="match status" value="1"/>
</dbReference>
<accession>A0ABZ2ZAX5</accession>
<dbReference type="InterPro" id="IPR003439">
    <property type="entry name" value="ABC_transporter-like_ATP-bd"/>
</dbReference>
<keyword evidence="3 5" id="KW-0067">ATP-binding</keyword>
<dbReference type="PANTHER" id="PTHR42781">
    <property type="entry name" value="SPERMIDINE/PUTRESCINE IMPORT ATP-BINDING PROTEIN POTA"/>
    <property type="match status" value="1"/>
</dbReference>
<organism evidence="5 6">
    <name type="scientific">Chitinophaga caseinilytica</name>
    <dbReference type="NCBI Taxonomy" id="2267521"/>
    <lineage>
        <taxon>Bacteria</taxon>
        <taxon>Pseudomonadati</taxon>
        <taxon>Bacteroidota</taxon>
        <taxon>Chitinophagia</taxon>
        <taxon>Chitinophagales</taxon>
        <taxon>Chitinophagaceae</taxon>
        <taxon>Chitinophaga</taxon>
    </lineage>
</organism>
<evidence type="ECO:0000313" key="5">
    <source>
        <dbReference type="EMBL" id="WZN48882.1"/>
    </source>
</evidence>
<dbReference type="InterPro" id="IPR050093">
    <property type="entry name" value="ABC_SmlMolc_Importer"/>
</dbReference>
<dbReference type="InterPro" id="IPR013611">
    <property type="entry name" value="Transp-assoc_OB_typ2"/>
</dbReference>
<name>A0ABZ2ZAX5_9BACT</name>
<evidence type="ECO:0000256" key="2">
    <source>
        <dbReference type="ARBA" id="ARBA00022741"/>
    </source>
</evidence>
<dbReference type="PANTHER" id="PTHR42781:SF4">
    <property type="entry name" value="SPERMIDINE_PUTRESCINE IMPORT ATP-BINDING PROTEIN POTA"/>
    <property type="match status" value="1"/>
</dbReference>
<protein>
    <submittedName>
        <fullName evidence="5">ABC transporter ATP-binding protein</fullName>
    </submittedName>
</protein>
<dbReference type="EMBL" id="CP150096">
    <property type="protein sequence ID" value="WZN48882.1"/>
    <property type="molecule type" value="Genomic_DNA"/>
</dbReference>
<evidence type="ECO:0000256" key="1">
    <source>
        <dbReference type="ARBA" id="ARBA00022448"/>
    </source>
</evidence>
<dbReference type="SUPFAM" id="SSF52540">
    <property type="entry name" value="P-loop containing nucleoside triphosphate hydrolases"/>
    <property type="match status" value="1"/>
</dbReference>
<gene>
    <name evidence="5" type="ORF">WJU22_11935</name>
</gene>
<feature type="domain" description="ABC transporter" evidence="4">
    <location>
        <begin position="4"/>
        <end position="231"/>
    </location>
</feature>
<evidence type="ECO:0000259" key="4">
    <source>
        <dbReference type="PROSITE" id="PS50893"/>
    </source>
</evidence>
<sequence>MTFLQVSDIARKDKLGFELQPLTFNVERGQKVAVMGASGSGKSTLLRMIAGWVQPDGGTILFEGEKVLGPDWKLIPGHPGIAYLSQHYELRNNYRVEELLAYANQLTDEEATRLFDICRISHLLKRKTDQLSGGEKQRISLARLLVTKPKLLLLDEPYSNLDLIHTHILKSVIRELGEAFGITSLLVSHDPDDVLPWADHLIILRDGQFVQQGSPAEVYSKPADAYAAGLLGDFQLFPPEKAKVFALMPGIVVNGRRSLVVRPEQFRFAKDGSEAIKGVVKEVMFGGSYHDVVVEVPGNLLTVRTTAPKYQKGDAVFVALPSKGIWFLPS</sequence>
<reference evidence="5 6" key="1">
    <citation type="submission" date="2024-03" db="EMBL/GenBank/DDBJ databases">
        <title>Chitinophaga caseinilytica sp. nov., a casein hydrolysing bacterium isolated from forest soil.</title>
        <authorList>
            <person name="Lee D.S."/>
            <person name="Han D.M."/>
            <person name="Baek J.H."/>
            <person name="Choi D.G."/>
            <person name="Jeon J.H."/>
            <person name="Jeon C.O."/>
        </authorList>
    </citation>
    <scope>NUCLEOTIDE SEQUENCE [LARGE SCALE GENOMIC DNA]</scope>
    <source>
        <strain evidence="5 6">KACC 19118</strain>
    </source>
</reference>
<dbReference type="GO" id="GO:0005524">
    <property type="term" value="F:ATP binding"/>
    <property type="evidence" value="ECO:0007669"/>
    <property type="project" value="UniProtKB-KW"/>
</dbReference>
<dbReference type="PROSITE" id="PS00211">
    <property type="entry name" value="ABC_TRANSPORTER_1"/>
    <property type="match status" value="1"/>
</dbReference>
<keyword evidence="6" id="KW-1185">Reference proteome</keyword>
<dbReference type="InterPro" id="IPR027417">
    <property type="entry name" value="P-loop_NTPase"/>
</dbReference>
<keyword evidence="1" id="KW-0813">Transport</keyword>
<dbReference type="InterPro" id="IPR003593">
    <property type="entry name" value="AAA+_ATPase"/>
</dbReference>
<dbReference type="InterPro" id="IPR008995">
    <property type="entry name" value="Mo/tungstate-bd_C_term_dom"/>
</dbReference>
<dbReference type="RefSeq" id="WP_341843461.1">
    <property type="nucleotide sequence ID" value="NZ_CP149792.1"/>
</dbReference>
<dbReference type="Pfam" id="PF08402">
    <property type="entry name" value="TOBE_2"/>
    <property type="match status" value="1"/>
</dbReference>